<sequence length="172" mass="18632">MSETGVLNQMAFVVPNIEEAIDFWTGTMGVGPFFVFPDLHAERADYRGQDLIYKFGAAIAYSGDLNVELIEPRGPSIFDDFLKAGGKGVHHTCRFVDDMESAQAELEARGGKRIQGATFGPGSEIAYFDMTGDESVILELAQLPPESQGLFEAVKAAGANWDGKTKTMSLAM</sequence>
<dbReference type="PANTHER" id="PTHR43048">
    <property type="entry name" value="METHYLMALONYL-COA EPIMERASE"/>
    <property type="match status" value="1"/>
</dbReference>
<name>A0A7Y9XV84_9SPHN</name>
<dbReference type="GO" id="GO:0004493">
    <property type="term" value="F:methylmalonyl-CoA epimerase activity"/>
    <property type="evidence" value="ECO:0007669"/>
    <property type="project" value="TreeGrafter"/>
</dbReference>
<dbReference type="Gene3D" id="3.10.180.10">
    <property type="entry name" value="2,3-Dihydroxybiphenyl 1,2-Dioxygenase, domain 1"/>
    <property type="match status" value="1"/>
</dbReference>
<keyword evidence="3" id="KW-0456">Lyase</keyword>
<evidence type="ECO:0000256" key="1">
    <source>
        <dbReference type="ARBA" id="ARBA00022723"/>
    </source>
</evidence>
<dbReference type="Pfam" id="PF13669">
    <property type="entry name" value="Glyoxalase_4"/>
    <property type="match status" value="1"/>
</dbReference>
<keyword evidence="3" id="KW-0223">Dioxygenase</keyword>
<dbReference type="InterPro" id="IPR029068">
    <property type="entry name" value="Glyas_Bleomycin-R_OHBP_Dase"/>
</dbReference>
<keyword evidence="1" id="KW-0479">Metal-binding</keyword>
<dbReference type="GO" id="GO:0046872">
    <property type="term" value="F:metal ion binding"/>
    <property type="evidence" value="ECO:0007669"/>
    <property type="project" value="UniProtKB-KW"/>
</dbReference>
<organism evidence="3 4">
    <name type="scientific">Novosphingobium marinum</name>
    <dbReference type="NCBI Taxonomy" id="1514948"/>
    <lineage>
        <taxon>Bacteria</taxon>
        <taxon>Pseudomonadati</taxon>
        <taxon>Pseudomonadota</taxon>
        <taxon>Alphaproteobacteria</taxon>
        <taxon>Sphingomonadales</taxon>
        <taxon>Sphingomonadaceae</taxon>
        <taxon>Novosphingobium</taxon>
    </lineage>
</organism>
<keyword evidence="3" id="KW-0560">Oxidoreductase</keyword>
<dbReference type="InterPro" id="IPR051785">
    <property type="entry name" value="MMCE/EMCE_epimerase"/>
</dbReference>
<dbReference type="GO" id="GO:0016829">
    <property type="term" value="F:lyase activity"/>
    <property type="evidence" value="ECO:0007669"/>
    <property type="project" value="UniProtKB-KW"/>
</dbReference>
<dbReference type="SUPFAM" id="SSF54593">
    <property type="entry name" value="Glyoxalase/Bleomycin resistance protein/Dihydroxybiphenyl dioxygenase"/>
    <property type="match status" value="1"/>
</dbReference>
<dbReference type="PROSITE" id="PS51819">
    <property type="entry name" value="VOC"/>
    <property type="match status" value="1"/>
</dbReference>
<comment type="caution">
    <text evidence="3">The sequence shown here is derived from an EMBL/GenBank/DDBJ whole genome shotgun (WGS) entry which is preliminary data.</text>
</comment>
<protein>
    <submittedName>
        <fullName evidence="3">Catechol 2,3-dioxygenase-like lactoylglutathione lyase family enzyme</fullName>
    </submittedName>
</protein>
<gene>
    <name evidence="3" type="ORF">FHS75_000310</name>
</gene>
<evidence type="ECO:0000259" key="2">
    <source>
        <dbReference type="PROSITE" id="PS51819"/>
    </source>
</evidence>
<dbReference type="GO" id="GO:0051213">
    <property type="term" value="F:dioxygenase activity"/>
    <property type="evidence" value="ECO:0007669"/>
    <property type="project" value="UniProtKB-KW"/>
</dbReference>
<reference evidence="3 4" key="1">
    <citation type="submission" date="2020-07" db="EMBL/GenBank/DDBJ databases">
        <title>Genomic Encyclopedia of Type Strains, Phase IV (KMG-IV): sequencing the most valuable type-strain genomes for metagenomic binning, comparative biology and taxonomic classification.</title>
        <authorList>
            <person name="Goeker M."/>
        </authorList>
    </citation>
    <scope>NUCLEOTIDE SEQUENCE [LARGE SCALE GENOMIC DNA]</scope>
    <source>
        <strain evidence="3 4">DSM 29043</strain>
    </source>
</reference>
<proteinExistence type="predicted"/>
<dbReference type="PANTHER" id="PTHR43048:SF3">
    <property type="entry name" value="METHYLMALONYL-COA EPIMERASE, MITOCHONDRIAL"/>
    <property type="match status" value="1"/>
</dbReference>
<dbReference type="RefSeq" id="WP_179405963.1">
    <property type="nucleotide sequence ID" value="NZ_BMGF01000001.1"/>
</dbReference>
<accession>A0A7Y9XV84</accession>
<dbReference type="GO" id="GO:0046491">
    <property type="term" value="P:L-methylmalonyl-CoA metabolic process"/>
    <property type="evidence" value="ECO:0007669"/>
    <property type="project" value="TreeGrafter"/>
</dbReference>
<dbReference type="EMBL" id="JACBZF010000001">
    <property type="protein sequence ID" value="NYH94005.1"/>
    <property type="molecule type" value="Genomic_DNA"/>
</dbReference>
<dbReference type="InterPro" id="IPR037523">
    <property type="entry name" value="VOC_core"/>
</dbReference>
<keyword evidence="4" id="KW-1185">Reference proteome</keyword>
<evidence type="ECO:0000313" key="3">
    <source>
        <dbReference type="EMBL" id="NYH94005.1"/>
    </source>
</evidence>
<dbReference type="Proteomes" id="UP000522081">
    <property type="component" value="Unassembled WGS sequence"/>
</dbReference>
<dbReference type="AlphaFoldDB" id="A0A7Y9XV84"/>
<evidence type="ECO:0000313" key="4">
    <source>
        <dbReference type="Proteomes" id="UP000522081"/>
    </source>
</evidence>
<feature type="domain" description="VOC" evidence="2">
    <location>
        <begin position="6"/>
        <end position="143"/>
    </location>
</feature>